<dbReference type="SUPFAM" id="SSF53756">
    <property type="entry name" value="UDP-Glycosyltransferase/glycogen phosphorylase"/>
    <property type="match status" value="1"/>
</dbReference>
<name>A0A1G4G9N9_9BACT</name>
<dbReference type="STRING" id="1642646.ING2E5A_2466"/>
<sequence length="551" mass="62854">MQIDAKHTPDYIFEASWEVCNKVGGIYTVLSTKANSLQKLYKEKVFFIGPDLFQSPGNPWFLEEKELYADWRNFARIHQGLEIRVGRWNVPGNPIVFLIRFNSFFERKNSIYTEMWLDFEVDSIQAYGDYDESSMFAYASGVVIESFYRYHHLEASHVIAHFNEWQLGMGALYIRKNVPKIATVFTTHATGIGRSIAGNGLPLYNQLKNYNGDQMARQLNMVAKHSIEKRTAQYVDCFTTVSDITAQESAQLLERHPDVITPNGFEKDFVPRGLEYRRARKAAREKLVSVAERFLGHTVHSDALLVGISGRYEYKNKGIDVFIDALDRLRKMPQLSKDVVAFIMIPAWIKAPVVDPSSVRNLHDGVCVTHQLHEAGNDKIVGYLKYLGFGNRETDRVKVIYVPSYLNGSDGIFNTDYYNLLIGLDVSVFPSYYEPWGYTPHESVAFSIPTITTTLAGFGVWAKKNGNVENGLSDGVQVIRRDDSNHMEVAEEIAVSLYDFTLKSIDQVNLLKKRAAELSDRADWSHFIIHYQEAYSKALQNSFIRLSRPAR</sequence>
<evidence type="ECO:0000256" key="2">
    <source>
        <dbReference type="ARBA" id="ARBA00022679"/>
    </source>
</evidence>
<protein>
    <submittedName>
        <fullName evidence="3">Glycogen [starch] synthase</fullName>
        <ecNumber evidence="3">2.4.1.11</ecNumber>
    </submittedName>
</protein>
<dbReference type="EMBL" id="LT608328">
    <property type="protein sequence ID" value="SCM59263.1"/>
    <property type="molecule type" value="Genomic_DNA"/>
</dbReference>
<dbReference type="PANTHER" id="PTHR10176:SF3">
    <property type="entry name" value="GLYCOGEN [STARCH] SYNTHASE"/>
    <property type="match status" value="1"/>
</dbReference>
<keyword evidence="1 3" id="KW-0328">Glycosyltransferase</keyword>
<accession>A0A1G4G9N9</accession>
<reference evidence="3 4" key="1">
    <citation type="submission" date="2016-08" db="EMBL/GenBank/DDBJ databases">
        <authorList>
            <person name="Seilhamer J.J."/>
        </authorList>
    </citation>
    <scope>NUCLEOTIDE SEQUENCE [LARGE SCALE GENOMIC DNA]</scope>
    <source>
        <strain evidence="3">ING2-E5A</strain>
    </source>
</reference>
<dbReference type="Pfam" id="PF05693">
    <property type="entry name" value="Glycogen_syn"/>
    <property type="match status" value="2"/>
</dbReference>
<dbReference type="GO" id="GO:0005737">
    <property type="term" value="C:cytoplasm"/>
    <property type="evidence" value="ECO:0007669"/>
    <property type="project" value="TreeGrafter"/>
</dbReference>
<evidence type="ECO:0000313" key="3">
    <source>
        <dbReference type="EMBL" id="SCM59263.1"/>
    </source>
</evidence>
<dbReference type="PANTHER" id="PTHR10176">
    <property type="entry name" value="GLYCOGEN SYNTHASE"/>
    <property type="match status" value="1"/>
</dbReference>
<dbReference type="KEGG" id="pmuc:ING2E5A_2466"/>
<proteinExistence type="predicted"/>
<dbReference type="EC" id="2.4.1.11" evidence="3"/>
<dbReference type="RefSeq" id="WP_071137582.1">
    <property type="nucleotide sequence ID" value="NZ_LT608328.1"/>
</dbReference>
<dbReference type="InterPro" id="IPR008631">
    <property type="entry name" value="Glycogen_synth"/>
</dbReference>
<evidence type="ECO:0000313" key="4">
    <source>
        <dbReference type="Proteomes" id="UP000178485"/>
    </source>
</evidence>
<dbReference type="GO" id="GO:0005978">
    <property type="term" value="P:glycogen biosynthetic process"/>
    <property type="evidence" value="ECO:0007669"/>
    <property type="project" value="InterPro"/>
</dbReference>
<keyword evidence="2 3" id="KW-0808">Transferase</keyword>
<keyword evidence="4" id="KW-1185">Reference proteome</keyword>
<dbReference type="Proteomes" id="UP000178485">
    <property type="component" value="Chromosome i"/>
</dbReference>
<dbReference type="GO" id="GO:0004373">
    <property type="term" value="F:alpha-1,4-glucan glucosyltransferase (UDP-glucose donor) activity"/>
    <property type="evidence" value="ECO:0007669"/>
    <property type="project" value="UniProtKB-EC"/>
</dbReference>
<gene>
    <name evidence="3" type="primary">glcS</name>
    <name evidence="3" type="ORF">ING2E5A_2466</name>
</gene>
<dbReference type="Gene3D" id="3.40.50.2000">
    <property type="entry name" value="Glycogen Phosphorylase B"/>
    <property type="match status" value="2"/>
</dbReference>
<evidence type="ECO:0000256" key="1">
    <source>
        <dbReference type="ARBA" id="ARBA00022676"/>
    </source>
</evidence>
<organism evidence="3 4">
    <name type="scientific">Petrimonas mucosa</name>
    <dbReference type="NCBI Taxonomy" id="1642646"/>
    <lineage>
        <taxon>Bacteria</taxon>
        <taxon>Pseudomonadati</taxon>
        <taxon>Bacteroidota</taxon>
        <taxon>Bacteroidia</taxon>
        <taxon>Bacteroidales</taxon>
        <taxon>Dysgonomonadaceae</taxon>
        <taxon>Petrimonas</taxon>
    </lineage>
</organism>
<dbReference type="AlphaFoldDB" id="A0A1G4G9N9"/>